<feature type="region of interest" description="Disordered" evidence="6">
    <location>
        <begin position="31"/>
        <end position="90"/>
    </location>
</feature>
<name>A0A5P9QBB0_9MICO</name>
<reference evidence="9 10" key="1">
    <citation type="submission" date="2019-10" db="EMBL/GenBank/DDBJ databases">
        <title>Genome sequence of Luteimicrobium xylanilyticum HY-24.</title>
        <authorList>
            <person name="Kim D.Y."/>
            <person name="Park H.-Y."/>
        </authorList>
    </citation>
    <scope>NUCLEOTIDE SEQUENCE [LARGE SCALE GENOMIC DNA]</scope>
    <source>
        <strain evidence="9 10">HY-24</strain>
    </source>
</reference>
<gene>
    <name evidence="9" type="ORF">KDY119_02252</name>
</gene>
<evidence type="ECO:0000256" key="7">
    <source>
        <dbReference type="SAM" id="SignalP"/>
    </source>
</evidence>
<dbReference type="InterPro" id="IPR001764">
    <property type="entry name" value="Glyco_hydro_3_N"/>
</dbReference>
<evidence type="ECO:0000256" key="3">
    <source>
        <dbReference type="ARBA" id="ARBA00012663"/>
    </source>
</evidence>
<evidence type="ECO:0000256" key="4">
    <source>
        <dbReference type="ARBA" id="ARBA00022801"/>
    </source>
</evidence>
<dbReference type="RefSeq" id="WP_153022314.1">
    <property type="nucleotide sequence ID" value="NZ_BAABIH010000017.1"/>
</dbReference>
<evidence type="ECO:0000256" key="5">
    <source>
        <dbReference type="ARBA" id="ARBA00023295"/>
    </source>
</evidence>
<dbReference type="PANTHER" id="PTHR30480:SF13">
    <property type="entry name" value="BETA-HEXOSAMINIDASE"/>
    <property type="match status" value="1"/>
</dbReference>
<dbReference type="EC" id="3.2.1.52" evidence="3"/>
<evidence type="ECO:0000256" key="1">
    <source>
        <dbReference type="ARBA" id="ARBA00001231"/>
    </source>
</evidence>
<dbReference type="Proteomes" id="UP000326702">
    <property type="component" value="Chromosome"/>
</dbReference>
<dbReference type="OrthoDB" id="9805821at2"/>
<dbReference type="InterPro" id="IPR050226">
    <property type="entry name" value="NagZ_Beta-hexosaminidase"/>
</dbReference>
<dbReference type="GO" id="GO:0009254">
    <property type="term" value="P:peptidoglycan turnover"/>
    <property type="evidence" value="ECO:0007669"/>
    <property type="project" value="TreeGrafter"/>
</dbReference>
<dbReference type="GO" id="GO:0005975">
    <property type="term" value="P:carbohydrate metabolic process"/>
    <property type="evidence" value="ECO:0007669"/>
    <property type="project" value="InterPro"/>
</dbReference>
<feature type="signal peptide" evidence="7">
    <location>
        <begin position="1"/>
        <end position="26"/>
    </location>
</feature>
<dbReference type="GO" id="GO:0004563">
    <property type="term" value="F:beta-N-acetylhexosaminidase activity"/>
    <property type="evidence" value="ECO:0007669"/>
    <property type="project" value="UniProtKB-EC"/>
</dbReference>
<feature type="chain" id="PRO_5038533038" description="beta-N-acetylhexosaminidase" evidence="7">
    <location>
        <begin position="27"/>
        <end position="428"/>
    </location>
</feature>
<dbReference type="InterPro" id="IPR019800">
    <property type="entry name" value="Glyco_hydro_3_AS"/>
</dbReference>
<dbReference type="SUPFAM" id="SSF51445">
    <property type="entry name" value="(Trans)glycosidases"/>
    <property type="match status" value="1"/>
</dbReference>
<dbReference type="KEGG" id="lxl:KDY119_02252"/>
<comment type="catalytic activity">
    <reaction evidence="1">
        <text>Hydrolysis of terminal non-reducing N-acetyl-D-hexosamine residues in N-acetyl-beta-D-hexosaminides.</text>
        <dbReference type="EC" id="3.2.1.52"/>
    </reaction>
</comment>
<feature type="domain" description="Glycoside hydrolase family 3 N-terminal" evidence="8">
    <location>
        <begin position="94"/>
        <end position="421"/>
    </location>
</feature>
<evidence type="ECO:0000313" key="10">
    <source>
        <dbReference type="Proteomes" id="UP000326702"/>
    </source>
</evidence>
<dbReference type="PANTHER" id="PTHR30480">
    <property type="entry name" value="BETA-HEXOSAMINIDASE-RELATED"/>
    <property type="match status" value="1"/>
</dbReference>
<dbReference type="InterPro" id="IPR036962">
    <property type="entry name" value="Glyco_hydro_3_N_sf"/>
</dbReference>
<dbReference type="PROSITE" id="PS00775">
    <property type="entry name" value="GLYCOSYL_HYDROL_F3"/>
    <property type="match status" value="1"/>
</dbReference>
<dbReference type="Gene3D" id="3.20.20.300">
    <property type="entry name" value="Glycoside hydrolase, family 3, N-terminal domain"/>
    <property type="match status" value="1"/>
</dbReference>
<protein>
    <recommendedName>
        <fullName evidence="3">beta-N-acetylhexosaminidase</fullName>
        <ecNumber evidence="3">3.2.1.52</ecNumber>
    </recommendedName>
</protein>
<dbReference type="AlphaFoldDB" id="A0A5P9QBB0"/>
<evidence type="ECO:0000313" key="9">
    <source>
        <dbReference type="EMBL" id="QFU98733.1"/>
    </source>
</evidence>
<feature type="compositionally biased region" description="Low complexity" evidence="6">
    <location>
        <begin position="75"/>
        <end position="90"/>
    </location>
</feature>
<feature type="compositionally biased region" description="Low complexity" evidence="6">
    <location>
        <begin position="31"/>
        <end position="66"/>
    </location>
</feature>
<sequence>MTVRHLGALRATTLGAASALTALALAACGSGSPAPSASLATPSPTTPTTAPSSPSPAQTTPATPSGTPTPPPTTPSATTKPTTPAADPLAGMSLDQKVGQLFMVGATATGPKASTGTAITRYHVGNVILVGRSQLGVARTKAIVDALQDRTTSSATHGLPLLVGVDQEGGNIQVLRGPGFATMPTALTQGKSSPSALRGDARTWGSELARAGVNLNLSPVMDTVPSPADNAANKPIGYWHRQFGYTPATVSSHGVAFLQGMHDAGVATTIKHFPGLGRVQGNTDFSSGVKDTVTTANDPYLTPFEAGIEAGTEAVMTSTAIYTKIDPDNPGSFSRTVVTGLLRDKLGFRGVVITDDVSSAKQVAAWSPGQRAIKAIAAGNDIVLAGVPEQIPDMTAAVIAKAKADPAFAKQVDAAATRVVTAKKHLAG</sequence>
<keyword evidence="7" id="KW-0732">Signal</keyword>
<keyword evidence="4 9" id="KW-0378">Hydrolase</keyword>
<dbReference type="EMBL" id="CP045529">
    <property type="protein sequence ID" value="QFU98733.1"/>
    <property type="molecule type" value="Genomic_DNA"/>
</dbReference>
<comment type="similarity">
    <text evidence="2">Belongs to the glycosyl hydrolase 3 family.</text>
</comment>
<keyword evidence="5" id="KW-0326">Glycosidase</keyword>
<evidence type="ECO:0000256" key="6">
    <source>
        <dbReference type="SAM" id="MobiDB-lite"/>
    </source>
</evidence>
<evidence type="ECO:0000256" key="2">
    <source>
        <dbReference type="ARBA" id="ARBA00005336"/>
    </source>
</evidence>
<accession>A0A5P9QBB0</accession>
<organism evidence="9 10">
    <name type="scientific">Luteimicrobium xylanilyticum</name>
    <dbReference type="NCBI Taxonomy" id="1133546"/>
    <lineage>
        <taxon>Bacteria</taxon>
        <taxon>Bacillati</taxon>
        <taxon>Actinomycetota</taxon>
        <taxon>Actinomycetes</taxon>
        <taxon>Micrococcales</taxon>
        <taxon>Luteimicrobium</taxon>
    </lineage>
</organism>
<dbReference type="InterPro" id="IPR017853">
    <property type="entry name" value="GH"/>
</dbReference>
<evidence type="ECO:0000259" key="8">
    <source>
        <dbReference type="Pfam" id="PF00933"/>
    </source>
</evidence>
<dbReference type="PROSITE" id="PS51257">
    <property type="entry name" value="PROKAR_LIPOPROTEIN"/>
    <property type="match status" value="1"/>
</dbReference>
<dbReference type="Pfam" id="PF00933">
    <property type="entry name" value="Glyco_hydro_3"/>
    <property type="match status" value="1"/>
</dbReference>
<keyword evidence="10" id="KW-1185">Reference proteome</keyword>
<proteinExistence type="inferred from homology"/>